<proteinExistence type="predicted"/>
<protein>
    <submittedName>
        <fullName evidence="1">Uncharacterized protein</fullName>
    </submittedName>
</protein>
<dbReference type="EMBL" id="MF417871">
    <property type="protein sequence ID" value="ASN68097.1"/>
    <property type="molecule type" value="Genomic_DNA"/>
</dbReference>
<reference evidence="1" key="1">
    <citation type="submission" date="2017-06" db="EMBL/GenBank/DDBJ databases">
        <title>Novel phages from South African skin metaviromes.</title>
        <authorList>
            <person name="van Zyl L.J."/>
            <person name="Abrahams Y."/>
            <person name="Stander E.A."/>
            <person name="Kirby B.M."/>
            <person name="Clavaud C."/>
            <person name="Farcet C."/>
            <person name="Breton L."/>
            <person name="Trindade M.I."/>
        </authorList>
    </citation>
    <scope>NUCLEOTIDE SEQUENCE</scope>
</reference>
<evidence type="ECO:0000313" key="1">
    <source>
        <dbReference type="EMBL" id="ASN68097.1"/>
    </source>
</evidence>
<gene>
    <name evidence="1" type="ORF">8F11_62</name>
</gene>
<accession>A0A2H4J493</accession>
<organism evidence="1">
    <name type="scientific">uncultured Caudovirales phage</name>
    <dbReference type="NCBI Taxonomy" id="2100421"/>
    <lineage>
        <taxon>Viruses</taxon>
        <taxon>Duplodnaviria</taxon>
        <taxon>Heunggongvirae</taxon>
        <taxon>Uroviricota</taxon>
        <taxon>Caudoviricetes</taxon>
        <taxon>Peduoviridae</taxon>
        <taxon>Maltschvirus</taxon>
        <taxon>Maltschvirus maltsch</taxon>
    </lineage>
</organism>
<name>A0A2H4J493_9CAUD</name>
<sequence>MGSEFYFDSDALSKALEKSVDATARGLLNGLTDVKNDWKAESVDIAPIDQRPKKLGGTLRRSIDAEVFTDGDGAGVEITANATRGSRRFNYAYYIHEDKGTVITGEKKFLDKPALQSQEKWAKWIEGELESELRKAGW</sequence>